<keyword evidence="4" id="KW-1185">Reference proteome</keyword>
<dbReference type="PRINTS" id="PR00449">
    <property type="entry name" value="RASTRNSFRMNG"/>
</dbReference>
<sequence length="232" mass="26658">MLSLWFKLVEYVSKTIMGRSSSINKVSRFDVMLLGDSGVGKTSLLMRIMDEKSIELKKTSNTTGPEQVIKTIVLPDAYIRLNICDTPGPERFIHLLRTYYKNCQGAILVYDIQNRKSFERVQDWVFTLREEISSEFVIALAGNKMDMENNRHVSKEEAIQFATAHNCLFLETSAKSNENVSYTFKALVLALHNQQEERNKVAKNQVSSNEVDPDPEGRQNEQRRYFFPCSIC</sequence>
<dbReference type="SMART" id="SM00174">
    <property type="entry name" value="RHO"/>
    <property type="match status" value="1"/>
</dbReference>
<dbReference type="Pfam" id="PF00071">
    <property type="entry name" value="Ras"/>
    <property type="match status" value="1"/>
</dbReference>
<evidence type="ECO:0000313" key="5">
    <source>
        <dbReference type="RefSeq" id="XP_051859275.1"/>
    </source>
</evidence>
<dbReference type="CDD" id="cd00154">
    <property type="entry name" value="Rab"/>
    <property type="match status" value="1"/>
</dbReference>
<dbReference type="OrthoDB" id="9989112at2759"/>
<gene>
    <name evidence="5" type="primary">LOC117566170</name>
</gene>
<evidence type="ECO:0000256" key="2">
    <source>
        <dbReference type="ARBA" id="ARBA00023134"/>
    </source>
</evidence>
<dbReference type="PANTHER" id="PTHR47977">
    <property type="entry name" value="RAS-RELATED PROTEIN RAB"/>
    <property type="match status" value="1"/>
</dbReference>
<dbReference type="RefSeq" id="XP_051859275.1">
    <property type="nucleotide sequence ID" value="XM_052003315.1"/>
</dbReference>
<dbReference type="PROSITE" id="PS51421">
    <property type="entry name" value="RAS"/>
    <property type="match status" value="1"/>
</dbReference>
<organism evidence="4 5">
    <name type="scientific">Drosophila albomicans</name>
    <name type="common">Fruit fly</name>
    <dbReference type="NCBI Taxonomy" id="7291"/>
    <lineage>
        <taxon>Eukaryota</taxon>
        <taxon>Metazoa</taxon>
        <taxon>Ecdysozoa</taxon>
        <taxon>Arthropoda</taxon>
        <taxon>Hexapoda</taxon>
        <taxon>Insecta</taxon>
        <taxon>Pterygota</taxon>
        <taxon>Neoptera</taxon>
        <taxon>Endopterygota</taxon>
        <taxon>Diptera</taxon>
        <taxon>Brachycera</taxon>
        <taxon>Muscomorpha</taxon>
        <taxon>Ephydroidea</taxon>
        <taxon>Drosophilidae</taxon>
        <taxon>Drosophila</taxon>
    </lineage>
</organism>
<dbReference type="Proteomes" id="UP000515160">
    <property type="component" value="Chromosome 2L"/>
</dbReference>
<dbReference type="GO" id="GO:0003924">
    <property type="term" value="F:GTPase activity"/>
    <property type="evidence" value="ECO:0007669"/>
    <property type="project" value="InterPro"/>
</dbReference>
<dbReference type="SUPFAM" id="SSF52540">
    <property type="entry name" value="P-loop containing nucleoside triphosphate hydrolases"/>
    <property type="match status" value="1"/>
</dbReference>
<dbReference type="GeneID" id="117566170"/>
<protein>
    <submittedName>
        <fullName evidence="5">Ras-related protein Rab-5A-like</fullName>
    </submittedName>
</protein>
<feature type="region of interest" description="Disordered" evidence="3">
    <location>
        <begin position="199"/>
        <end position="220"/>
    </location>
</feature>
<dbReference type="NCBIfam" id="TIGR00231">
    <property type="entry name" value="small_GTP"/>
    <property type="match status" value="1"/>
</dbReference>
<dbReference type="FunFam" id="3.40.50.300:FF:001329">
    <property type="entry name" value="Small GTP-binding protein, putative"/>
    <property type="match status" value="1"/>
</dbReference>
<dbReference type="InterPro" id="IPR050227">
    <property type="entry name" value="Rab"/>
</dbReference>
<dbReference type="GO" id="GO:0005525">
    <property type="term" value="F:GTP binding"/>
    <property type="evidence" value="ECO:0007669"/>
    <property type="project" value="UniProtKB-KW"/>
</dbReference>
<dbReference type="Gene3D" id="3.40.50.300">
    <property type="entry name" value="P-loop containing nucleotide triphosphate hydrolases"/>
    <property type="match status" value="1"/>
</dbReference>
<evidence type="ECO:0000313" key="4">
    <source>
        <dbReference type="Proteomes" id="UP000515160"/>
    </source>
</evidence>
<dbReference type="InterPro" id="IPR027417">
    <property type="entry name" value="P-loop_NTPase"/>
</dbReference>
<dbReference type="PROSITE" id="PS51419">
    <property type="entry name" value="RAB"/>
    <property type="match status" value="1"/>
</dbReference>
<name>A0A9C6STQ3_DROAB</name>
<evidence type="ECO:0000256" key="3">
    <source>
        <dbReference type="SAM" id="MobiDB-lite"/>
    </source>
</evidence>
<evidence type="ECO:0000256" key="1">
    <source>
        <dbReference type="ARBA" id="ARBA00022741"/>
    </source>
</evidence>
<dbReference type="InterPro" id="IPR001806">
    <property type="entry name" value="Small_GTPase"/>
</dbReference>
<keyword evidence="2" id="KW-0342">GTP-binding</keyword>
<dbReference type="AlphaFoldDB" id="A0A9C6STQ3"/>
<reference evidence="5" key="1">
    <citation type="submission" date="2025-08" db="UniProtKB">
        <authorList>
            <consortium name="RefSeq"/>
        </authorList>
    </citation>
    <scope>IDENTIFICATION</scope>
    <source>
        <strain evidence="5">15112-1751.03</strain>
        <tissue evidence="5">Whole Adult</tissue>
    </source>
</reference>
<dbReference type="SMART" id="SM00173">
    <property type="entry name" value="RAS"/>
    <property type="match status" value="1"/>
</dbReference>
<proteinExistence type="predicted"/>
<keyword evidence="1" id="KW-0547">Nucleotide-binding</keyword>
<dbReference type="SMART" id="SM00175">
    <property type="entry name" value="RAB"/>
    <property type="match status" value="1"/>
</dbReference>
<accession>A0A9C6STQ3</accession>
<dbReference type="SMART" id="SM00176">
    <property type="entry name" value="RAN"/>
    <property type="match status" value="1"/>
</dbReference>
<dbReference type="InterPro" id="IPR005225">
    <property type="entry name" value="Small_GTP-bd"/>
</dbReference>